<protein>
    <recommendedName>
        <fullName evidence="3">Carboxymuconolactone decarboxylase-like domain-containing protein</fullName>
    </recommendedName>
</protein>
<dbReference type="EMBL" id="MOOE01000017">
    <property type="protein sequence ID" value="KAK1515270.1"/>
    <property type="molecule type" value="Genomic_DNA"/>
</dbReference>
<name>A0AAJ0DVG6_9PEZI</name>
<dbReference type="SUPFAM" id="SSF69118">
    <property type="entry name" value="AhpD-like"/>
    <property type="match status" value="1"/>
</dbReference>
<organism evidence="1 2">
    <name type="scientific">Colletotrichum costaricense</name>
    <dbReference type="NCBI Taxonomy" id="1209916"/>
    <lineage>
        <taxon>Eukaryota</taxon>
        <taxon>Fungi</taxon>
        <taxon>Dikarya</taxon>
        <taxon>Ascomycota</taxon>
        <taxon>Pezizomycotina</taxon>
        <taxon>Sordariomycetes</taxon>
        <taxon>Hypocreomycetidae</taxon>
        <taxon>Glomerellales</taxon>
        <taxon>Glomerellaceae</taxon>
        <taxon>Colletotrichum</taxon>
        <taxon>Colletotrichum acutatum species complex</taxon>
    </lineage>
</organism>
<dbReference type="PANTHER" id="PTHR34846">
    <property type="entry name" value="4-CARBOXYMUCONOLACTONE DECARBOXYLASE FAMILY PROTEIN (AFU_ORTHOLOGUE AFUA_6G11590)"/>
    <property type="match status" value="1"/>
</dbReference>
<proteinExistence type="predicted"/>
<feature type="non-terminal residue" evidence="1">
    <location>
        <position position="1"/>
    </location>
</feature>
<dbReference type="PANTHER" id="PTHR34846:SF5">
    <property type="entry name" value="CARBOXYMUCONOLACTONE DECARBOXYLASE-LIKE DOMAIN-CONTAINING PROTEIN"/>
    <property type="match status" value="1"/>
</dbReference>
<dbReference type="InterPro" id="IPR029032">
    <property type="entry name" value="AhpD-like"/>
</dbReference>
<comment type="caution">
    <text evidence="1">The sequence shown here is derived from an EMBL/GenBank/DDBJ whole genome shotgun (WGS) entry which is preliminary data.</text>
</comment>
<dbReference type="Gene3D" id="1.20.1290.10">
    <property type="entry name" value="AhpD-like"/>
    <property type="match status" value="1"/>
</dbReference>
<sequence length="246" mass="28348">LKVCSSPRSTFYNNQLVNLVFHPSNYSQDFSISSANMASWDDRTVTNEHLLPYVDSSTAQPDIKAALQTLPFERNVFKLLANSNVFFKPFMNLLSSAWSEQRQIRSTDWQLIVLRTAATLNAPYEWDVNEPVARIFGFTEDQFAALRKAHEPLPEGLFTARQRLLGRIVTTLGRENKVEEDTIVEAKKTFSDEEITEIFYVQGIYSFLARFMNSARIDFDEPIPGLEDQLRKFNAKTIEKEKQYVD</sequence>
<accession>A0AAJ0DVG6</accession>
<evidence type="ECO:0008006" key="3">
    <source>
        <dbReference type="Google" id="ProtNLM"/>
    </source>
</evidence>
<evidence type="ECO:0000313" key="2">
    <source>
        <dbReference type="Proteomes" id="UP001240678"/>
    </source>
</evidence>
<dbReference type="GeneID" id="85345156"/>
<dbReference type="Proteomes" id="UP001240678">
    <property type="component" value="Unassembled WGS sequence"/>
</dbReference>
<keyword evidence="2" id="KW-1185">Reference proteome</keyword>
<reference evidence="1 2" key="1">
    <citation type="submission" date="2016-10" db="EMBL/GenBank/DDBJ databases">
        <title>The genome sequence of Colletotrichum fioriniae PJ7.</title>
        <authorList>
            <person name="Baroncelli R."/>
        </authorList>
    </citation>
    <scope>NUCLEOTIDE SEQUENCE [LARGE SCALE GENOMIC DNA]</scope>
    <source>
        <strain evidence="1 2">IMI 309622</strain>
    </source>
</reference>
<dbReference type="AlphaFoldDB" id="A0AAJ0DVG6"/>
<gene>
    <name evidence="1" type="ORF">CCOS01_13463</name>
</gene>
<dbReference type="RefSeq" id="XP_060308037.1">
    <property type="nucleotide sequence ID" value="XM_060461609.1"/>
</dbReference>
<evidence type="ECO:0000313" key="1">
    <source>
        <dbReference type="EMBL" id="KAK1515270.1"/>
    </source>
</evidence>